<protein>
    <submittedName>
        <fullName evidence="1">Uncharacterized protein</fullName>
    </submittedName>
</protein>
<keyword evidence="2" id="KW-1185">Reference proteome</keyword>
<reference evidence="1 2" key="1">
    <citation type="submission" date="2019-02" db="EMBL/GenBank/DDBJ databases">
        <title>Deep-cultivation of Planctomycetes and their phenomic and genomic characterization uncovers novel biology.</title>
        <authorList>
            <person name="Wiegand S."/>
            <person name="Jogler M."/>
            <person name="Boedeker C."/>
            <person name="Pinto D."/>
            <person name="Vollmers J."/>
            <person name="Rivas-Marin E."/>
            <person name="Kohn T."/>
            <person name="Peeters S.H."/>
            <person name="Heuer A."/>
            <person name="Rast P."/>
            <person name="Oberbeckmann S."/>
            <person name="Bunk B."/>
            <person name="Jeske O."/>
            <person name="Meyerdierks A."/>
            <person name="Storesund J.E."/>
            <person name="Kallscheuer N."/>
            <person name="Luecker S."/>
            <person name="Lage O.M."/>
            <person name="Pohl T."/>
            <person name="Merkel B.J."/>
            <person name="Hornburger P."/>
            <person name="Mueller R.-W."/>
            <person name="Bruemmer F."/>
            <person name="Labrenz M."/>
            <person name="Spormann A.M."/>
            <person name="Op Den Camp H."/>
            <person name="Overmann J."/>
            <person name="Amann R."/>
            <person name="Jetten M.S.M."/>
            <person name="Mascher T."/>
            <person name="Medema M.H."/>
            <person name="Devos D.P."/>
            <person name="Kaster A.-K."/>
            <person name="Ovreas L."/>
            <person name="Rohde M."/>
            <person name="Galperin M.Y."/>
            <person name="Jogler C."/>
        </authorList>
    </citation>
    <scope>NUCLEOTIDE SEQUENCE [LARGE SCALE GENOMIC DNA]</scope>
    <source>
        <strain evidence="1 2">Pan54</strain>
    </source>
</reference>
<gene>
    <name evidence="1" type="ORF">Pan54_22200</name>
</gene>
<accession>A0A5C5XFB6</accession>
<evidence type="ECO:0000313" key="2">
    <source>
        <dbReference type="Proteomes" id="UP000316095"/>
    </source>
</evidence>
<dbReference type="RefSeq" id="WP_146503469.1">
    <property type="nucleotide sequence ID" value="NZ_SJPG01000001.1"/>
</dbReference>
<organism evidence="1 2">
    <name type="scientific">Rubinisphaera italica</name>
    <dbReference type="NCBI Taxonomy" id="2527969"/>
    <lineage>
        <taxon>Bacteria</taxon>
        <taxon>Pseudomonadati</taxon>
        <taxon>Planctomycetota</taxon>
        <taxon>Planctomycetia</taxon>
        <taxon>Planctomycetales</taxon>
        <taxon>Planctomycetaceae</taxon>
        <taxon>Rubinisphaera</taxon>
    </lineage>
</organism>
<proteinExistence type="predicted"/>
<sequence length="217" mass="24769">MPSSSTNATFNNVLLTGLILVTGGAWAYAMFGSSPELPVDKSKVVSEVEESLQDHLPAIEDASKELVAEVSEPIGKAFYKQFQQDDSRYLKTVRLQGAEYGQNVEKLFIKAAQNQYRDYWQVHRKVLAEEFPEYADKEAFDELITEFEHTSDKLIERYYAEEFIEEGKATAEYWSRFEPIDVPDNAQVDLKGQLLDYVADWTVLAFTDESQEQLGLQ</sequence>
<comment type="caution">
    <text evidence="1">The sequence shown here is derived from an EMBL/GenBank/DDBJ whole genome shotgun (WGS) entry which is preliminary data.</text>
</comment>
<name>A0A5C5XFB6_9PLAN</name>
<dbReference type="EMBL" id="SJPG01000001">
    <property type="protein sequence ID" value="TWT61484.1"/>
    <property type="molecule type" value="Genomic_DNA"/>
</dbReference>
<dbReference type="Proteomes" id="UP000316095">
    <property type="component" value="Unassembled WGS sequence"/>
</dbReference>
<dbReference type="AlphaFoldDB" id="A0A5C5XFB6"/>
<evidence type="ECO:0000313" key="1">
    <source>
        <dbReference type="EMBL" id="TWT61484.1"/>
    </source>
</evidence>
<dbReference type="OrthoDB" id="272114at2"/>